<protein>
    <submittedName>
        <fullName evidence="10">Manganese transport system membrane protein MntB</fullName>
    </submittedName>
</protein>
<keyword evidence="6 9" id="KW-1133">Transmembrane helix</keyword>
<dbReference type="Pfam" id="PF00950">
    <property type="entry name" value="ABC-3"/>
    <property type="match status" value="1"/>
</dbReference>
<dbReference type="PANTHER" id="PTHR30477">
    <property type="entry name" value="ABC-TRANSPORTER METAL-BINDING PROTEIN"/>
    <property type="match status" value="1"/>
</dbReference>
<evidence type="ECO:0000256" key="8">
    <source>
        <dbReference type="RuleBase" id="RU003943"/>
    </source>
</evidence>
<gene>
    <name evidence="10" type="primary">mntB_2</name>
    <name evidence="10" type="ORF">Mal52_06740</name>
</gene>
<dbReference type="GO" id="GO:0043190">
    <property type="term" value="C:ATP-binding cassette (ABC) transporter complex"/>
    <property type="evidence" value="ECO:0007669"/>
    <property type="project" value="InterPro"/>
</dbReference>
<evidence type="ECO:0000256" key="4">
    <source>
        <dbReference type="ARBA" id="ARBA00022475"/>
    </source>
</evidence>
<keyword evidence="11" id="KW-1185">Reference proteome</keyword>
<evidence type="ECO:0000256" key="2">
    <source>
        <dbReference type="ARBA" id="ARBA00008034"/>
    </source>
</evidence>
<dbReference type="KEGG" id="sdyn:Mal52_06740"/>
<dbReference type="PANTHER" id="PTHR30477:SF8">
    <property type="entry name" value="METAL TRANSPORT SYSTEM MEMBRANE PROTEIN CT_070-RELATED"/>
    <property type="match status" value="1"/>
</dbReference>
<feature type="transmembrane region" description="Helical" evidence="9">
    <location>
        <begin position="254"/>
        <end position="275"/>
    </location>
</feature>
<dbReference type="Gene3D" id="1.10.3470.10">
    <property type="entry name" value="ABC transporter involved in vitamin B12 uptake, BtuC"/>
    <property type="match status" value="1"/>
</dbReference>
<feature type="transmembrane region" description="Helical" evidence="9">
    <location>
        <begin position="225"/>
        <end position="247"/>
    </location>
</feature>
<dbReference type="GO" id="GO:0010043">
    <property type="term" value="P:response to zinc ion"/>
    <property type="evidence" value="ECO:0007669"/>
    <property type="project" value="TreeGrafter"/>
</dbReference>
<dbReference type="EMBL" id="CP036276">
    <property type="protein sequence ID" value="QDU42219.1"/>
    <property type="molecule type" value="Genomic_DNA"/>
</dbReference>
<comment type="subcellular location">
    <subcellularLocation>
        <location evidence="1 8">Cell membrane</location>
        <topology evidence="1 8">Multi-pass membrane protein</topology>
    </subcellularLocation>
</comment>
<sequence length="325" mass="34240">MNVLQLLPPFDFHDHVVGLWASPDIAVGTAWTIAAACLVAIACGLLGCFLIVQGLALIGDAISHTVLLGIVVAFLLTGQFSGPAMFVGAAVTGILTAVLIEFIHRHSRVKQDAAIGIVFSSLFAIGVILLSTMATHAHIDADCVLFGKLDTISFDKMAVAGFMIPVSVVQLLIVTVAVMFMIALFYKELLTAAFDPQLAAVLGLRPRVVQYGLMGMLSLTVVSSFTAVGAILVVAMMIAPPATAYLLTKRLPVMLLLSALFGVISAVVGTHLAFWLDASTAGAMVCVACGLFTLAFLFSPSQGLIAGSWRRYQLSQSSEEPQFAP</sequence>
<feature type="transmembrane region" description="Helical" evidence="9">
    <location>
        <begin position="159"/>
        <end position="186"/>
    </location>
</feature>
<dbReference type="SUPFAM" id="SSF81345">
    <property type="entry name" value="ABC transporter involved in vitamin B12 uptake, BtuC"/>
    <property type="match status" value="1"/>
</dbReference>
<evidence type="ECO:0000256" key="5">
    <source>
        <dbReference type="ARBA" id="ARBA00022692"/>
    </source>
</evidence>
<proteinExistence type="inferred from homology"/>
<reference evidence="10 11" key="1">
    <citation type="submission" date="2019-02" db="EMBL/GenBank/DDBJ databases">
        <title>Deep-cultivation of Planctomycetes and their phenomic and genomic characterization uncovers novel biology.</title>
        <authorList>
            <person name="Wiegand S."/>
            <person name="Jogler M."/>
            <person name="Boedeker C."/>
            <person name="Pinto D."/>
            <person name="Vollmers J."/>
            <person name="Rivas-Marin E."/>
            <person name="Kohn T."/>
            <person name="Peeters S.H."/>
            <person name="Heuer A."/>
            <person name="Rast P."/>
            <person name="Oberbeckmann S."/>
            <person name="Bunk B."/>
            <person name="Jeske O."/>
            <person name="Meyerdierks A."/>
            <person name="Storesund J.E."/>
            <person name="Kallscheuer N."/>
            <person name="Luecker S."/>
            <person name="Lage O.M."/>
            <person name="Pohl T."/>
            <person name="Merkel B.J."/>
            <person name="Hornburger P."/>
            <person name="Mueller R.-W."/>
            <person name="Bruemmer F."/>
            <person name="Labrenz M."/>
            <person name="Spormann A.M."/>
            <person name="Op den Camp H."/>
            <person name="Overmann J."/>
            <person name="Amann R."/>
            <person name="Jetten M.S.M."/>
            <person name="Mascher T."/>
            <person name="Medema M.H."/>
            <person name="Devos D.P."/>
            <person name="Kaster A.-K."/>
            <person name="Ovreas L."/>
            <person name="Rohde M."/>
            <person name="Galperin M.Y."/>
            <person name="Jogler C."/>
        </authorList>
    </citation>
    <scope>NUCLEOTIDE SEQUENCE [LARGE SCALE GENOMIC DNA]</scope>
    <source>
        <strain evidence="10 11">Mal52</strain>
    </source>
</reference>
<dbReference type="CDD" id="cd06550">
    <property type="entry name" value="TM_ABC_iron-siderophores_like"/>
    <property type="match status" value="1"/>
</dbReference>
<dbReference type="Proteomes" id="UP000319383">
    <property type="component" value="Chromosome"/>
</dbReference>
<evidence type="ECO:0000313" key="10">
    <source>
        <dbReference type="EMBL" id="QDU42219.1"/>
    </source>
</evidence>
<accession>A0A517ZIE6</accession>
<evidence type="ECO:0000313" key="11">
    <source>
        <dbReference type="Proteomes" id="UP000319383"/>
    </source>
</evidence>
<feature type="transmembrane region" description="Helical" evidence="9">
    <location>
        <begin position="281"/>
        <end position="301"/>
    </location>
</feature>
<dbReference type="InterPro" id="IPR001626">
    <property type="entry name" value="ABC_TroCD"/>
</dbReference>
<evidence type="ECO:0000256" key="3">
    <source>
        <dbReference type="ARBA" id="ARBA00022448"/>
    </source>
</evidence>
<evidence type="ECO:0000256" key="9">
    <source>
        <dbReference type="SAM" id="Phobius"/>
    </source>
</evidence>
<feature type="transmembrane region" description="Helical" evidence="9">
    <location>
        <begin position="115"/>
        <end position="139"/>
    </location>
</feature>
<keyword evidence="4" id="KW-1003">Cell membrane</keyword>
<dbReference type="InterPro" id="IPR037294">
    <property type="entry name" value="ABC_BtuC-like"/>
</dbReference>
<feature type="transmembrane region" description="Helical" evidence="9">
    <location>
        <begin position="61"/>
        <end position="78"/>
    </location>
</feature>
<evidence type="ECO:0000256" key="1">
    <source>
        <dbReference type="ARBA" id="ARBA00004651"/>
    </source>
</evidence>
<dbReference type="GO" id="GO:0055085">
    <property type="term" value="P:transmembrane transport"/>
    <property type="evidence" value="ECO:0007669"/>
    <property type="project" value="InterPro"/>
</dbReference>
<evidence type="ECO:0000256" key="6">
    <source>
        <dbReference type="ARBA" id="ARBA00022989"/>
    </source>
</evidence>
<keyword evidence="5 8" id="KW-0812">Transmembrane</keyword>
<dbReference type="RefSeq" id="WP_145374294.1">
    <property type="nucleotide sequence ID" value="NZ_CP036276.1"/>
</dbReference>
<dbReference type="AlphaFoldDB" id="A0A517ZIE6"/>
<name>A0A517ZIE6_9PLAN</name>
<evidence type="ECO:0000256" key="7">
    <source>
        <dbReference type="ARBA" id="ARBA00023136"/>
    </source>
</evidence>
<feature type="transmembrane region" description="Helical" evidence="9">
    <location>
        <begin position="30"/>
        <end position="52"/>
    </location>
</feature>
<keyword evidence="3 8" id="KW-0813">Transport</keyword>
<feature type="transmembrane region" description="Helical" evidence="9">
    <location>
        <begin position="84"/>
        <end position="103"/>
    </location>
</feature>
<organism evidence="10 11">
    <name type="scientific">Symmachiella dynata</name>
    <dbReference type="NCBI Taxonomy" id="2527995"/>
    <lineage>
        <taxon>Bacteria</taxon>
        <taxon>Pseudomonadati</taxon>
        <taxon>Planctomycetota</taxon>
        <taxon>Planctomycetia</taxon>
        <taxon>Planctomycetales</taxon>
        <taxon>Planctomycetaceae</taxon>
        <taxon>Symmachiella</taxon>
    </lineage>
</organism>
<keyword evidence="7 9" id="KW-0472">Membrane</keyword>
<comment type="similarity">
    <text evidence="2 8">Belongs to the ABC-3 integral membrane protein family.</text>
</comment>